<dbReference type="PANTHER" id="PTHR37810">
    <property type="entry name" value="IMMUNITY PROTEIN SDPI"/>
    <property type="match status" value="1"/>
</dbReference>
<dbReference type="GO" id="GO:0009636">
    <property type="term" value="P:response to toxic substance"/>
    <property type="evidence" value="ECO:0007669"/>
    <property type="project" value="TreeGrafter"/>
</dbReference>
<dbReference type="EMBL" id="CP038026">
    <property type="protein sequence ID" value="QBQ36127.1"/>
    <property type="molecule type" value="Genomic_DNA"/>
</dbReference>
<reference evidence="3" key="3">
    <citation type="submission" date="2022-12" db="EMBL/GenBank/DDBJ databases">
        <authorList>
            <person name="Sun Q."/>
            <person name="Kim S."/>
        </authorList>
    </citation>
    <scope>NUCLEOTIDE SEQUENCE</scope>
    <source>
        <strain evidence="3">KCTC 12344</strain>
    </source>
</reference>
<evidence type="ECO:0000259" key="2">
    <source>
        <dbReference type="Pfam" id="PF07853"/>
    </source>
</evidence>
<reference evidence="4 5" key="2">
    <citation type="submission" date="2019-03" db="EMBL/GenBank/DDBJ databases">
        <title>Draft Genome Sequences of Six Type Strains of the Genus Massilia.</title>
        <authorList>
            <person name="Miess H."/>
            <person name="Frediansyhah A."/>
            <person name="Gross H."/>
        </authorList>
    </citation>
    <scope>NUCLEOTIDE SEQUENCE [LARGE SCALE GENOMIC DNA]</scope>
    <source>
        <strain evidence="4 5">DSM 17505</strain>
    </source>
</reference>
<proteinExistence type="predicted"/>
<evidence type="ECO:0000256" key="1">
    <source>
        <dbReference type="SAM" id="Phobius"/>
    </source>
</evidence>
<feature type="transmembrane region" description="Helical" evidence="1">
    <location>
        <begin position="49"/>
        <end position="68"/>
    </location>
</feature>
<protein>
    <submittedName>
        <fullName evidence="4">SdpI family protein</fullName>
    </submittedName>
</protein>
<dbReference type="Pfam" id="PF07853">
    <property type="entry name" value="DUF1648"/>
    <property type="match status" value="1"/>
</dbReference>
<evidence type="ECO:0000313" key="4">
    <source>
        <dbReference type="EMBL" id="QBQ36127.1"/>
    </source>
</evidence>
<name>A0A4P7BDV4_9BURK</name>
<gene>
    <name evidence="4" type="ORF">E1742_08150</name>
    <name evidence="3" type="ORF">GCM10007388_08380</name>
</gene>
<feature type="transmembrane region" description="Helical" evidence="1">
    <location>
        <begin position="162"/>
        <end position="180"/>
    </location>
</feature>
<organism evidence="3 6">
    <name type="scientific">Pseudoduganella plicata</name>
    <dbReference type="NCBI Taxonomy" id="321984"/>
    <lineage>
        <taxon>Bacteria</taxon>
        <taxon>Pseudomonadati</taxon>
        <taxon>Pseudomonadota</taxon>
        <taxon>Betaproteobacteria</taxon>
        <taxon>Burkholderiales</taxon>
        <taxon>Oxalobacteraceae</taxon>
        <taxon>Telluria group</taxon>
        <taxon>Pseudoduganella</taxon>
    </lineage>
</organism>
<feature type="transmembrane region" description="Helical" evidence="1">
    <location>
        <begin position="88"/>
        <end position="108"/>
    </location>
</feature>
<feature type="transmembrane region" description="Helical" evidence="1">
    <location>
        <begin position="186"/>
        <end position="206"/>
    </location>
</feature>
<dbReference type="PIRSF" id="PIRSF038959">
    <property type="entry name" value="SdpI"/>
    <property type="match status" value="1"/>
</dbReference>
<dbReference type="Pfam" id="PF13630">
    <property type="entry name" value="SdpI"/>
    <property type="match status" value="1"/>
</dbReference>
<keyword evidence="1" id="KW-0812">Transmembrane</keyword>
<dbReference type="AlphaFoldDB" id="A0A4P7BDV4"/>
<sequence>MNRRHLITCVIALVVTLALTAYVYAQLPEVVPIHWNLKGEIDAYGPRWHVWLSGPLLIVAILGLRGLLPWLSPKGFSIEAFAATFDHLITILVIVFASIQVTVLAAVWHGDLDIGRMLMGITFMSLILIGNPMGKVRRNFFVGIRTPWTLASEKVWYATHRLGGKVLVGTGLAGLLAVLADVGQALLLALLVIMPLWPVIYSLLLYKRLERAGEL</sequence>
<keyword evidence="1" id="KW-0472">Membrane</keyword>
<dbReference type="InterPro" id="IPR026272">
    <property type="entry name" value="SdpI"/>
</dbReference>
<dbReference type="RefSeq" id="WP_134384414.1">
    <property type="nucleotide sequence ID" value="NZ_BMWW01000001.1"/>
</dbReference>
<reference evidence="3" key="1">
    <citation type="journal article" date="2014" name="Int. J. Syst. Evol. Microbiol.">
        <title>Complete genome sequence of Corynebacterium casei LMG S-19264T (=DSM 44701T), isolated from a smear-ripened cheese.</title>
        <authorList>
            <consortium name="US DOE Joint Genome Institute (JGI-PGF)"/>
            <person name="Walter F."/>
            <person name="Albersmeier A."/>
            <person name="Kalinowski J."/>
            <person name="Ruckert C."/>
        </authorList>
    </citation>
    <scope>NUCLEOTIDE SEQUENCE</scope>
    <source>
        <strain evidence="3">KCTC 12344</strain>
    </source>
</reference>
<dbReference type="InterPro" id="IPR025962">
    <property type="entry name" value="SdpI/YhfL"/>
</dbReference>
<feature type="transmembrane region" description="Helical" evidence="1">
    <location>
        <begin position="114"/>
        <end position="131"/>
    </location>
</feature>
<evidence type="ECO:0000313" key="6">
    <source>
        <dbReference type="Proteomes" id="UP000619512"/>
    </source>
</evidence>
<dbReference type="OrthoDB" id="9808690at2"/>
<accession>A0A4P7BDV4</accession>
<dbReference type="Proteomes" id="UP000294359">
    <property type="component" value="Chromosome"/>
</dbReference>
<dbReference type="Proteomes" id="UP000619512">
    <property type="component" value="Unassembled WGS sequence"/>
</dbReference>
<keyword evidence="1" id="KW-1133">Transmembrane helix</keyword>
<dbReference type="PANTHER" id="PTHR37810:SF5">
    <property type="entry name" value="IMMUNITY PROTEIN SDPI"/>
    <property type="match status" value="1"/>
</dbReference>
<dbReference type="EMBL" id="BMWW01000001">
    <property type="protein sequence ID" value="GGY77880.1"/>
    <property type="molecule type" value="Genomic_DNA"/>
</dbReference>
<evidence type="ECO:0000313" key="5">
    <source>
        <dbReference type="Proteomes" id="UP000294359"/>
    </source>
</evidence>
<dbReference type="InterPro" id="IPR012867">
    <property type="entry name" value="DUF1648"/>
</dbReference>
<keyword evidence="5" id="KW-1185">Reference proteome</keyword>
<evidence type="ECO:0000313" key="3">
    <source>
        <dbReference type="EMBL" id="GGY77880.1"/>
    </source>
</evidence>
<feature type="domain" description="DUF1648" evidence="2">
    <location>
        <begin position="12"/>
        <end position="52"/>
    </location>
</feature>